<feature type="domain" description="Nucleotidyltransferase-like" evidence="1">
    <location>
        <begin position="13"/>
        <end position="182"/>
    </location>
</feature>
<reference evidence="2 3" key="1">
    <citation type="journal article" date="2014" name="Mol. Biol. Evol.">
        <title>Massive expansion of Ubiquitination-related gene families within the Chlamydiae.</title>
        <authorList>
            <person name="Domman D."/>
            <person name="Collingro A."/>
            <person name="Lagkouvardos I."/>
            <person name="Gehre L."/>
            <person name="Weinmaier T."/>
            <person name="Rattei T."/>
            <person name="Subtil A."/>
            <person name="Horn M."/>
        </authorList>
    </citation>
    <scope>NUCLEOTIDE SEQUENCE [LARGE SCALE GENOMIC DNA]</scope>
    <source>
        <strain evidence="2 3">EI2</strain>
    </source>
</reference>
<comment type="caution">
    <text evidence="2">The sequence shown here is derived from an EMBL/GenBank/DDBJ whole genome shotgun (WGS) entry which is preliminary data.</text>
</comment>
<proteinExistence type="predicted"/>
<dbReference type="AlphaFoldDB" id="A0A0C1JGU9"/>
<dbReference type="Proteomes" id="UP000031465">
    <property type="component" value="Unassembled WGS sequence"/>
</dbReference>
<gene>
    <name evidence="2" type="ORF">DB44_GO00050</name>
</gene>
<evidence type="ECO:0000313" key="3">
    <source>
        <dbReference type="Proteomes" id="UP000031465"/>
    </source>
</evidence>
<protein>
    <recommendedName>
        <fullName evidence="1">Nucleotidyltransferase-like domain-containing protein</fullName>
    </recommendedName>
</protein>
<dbReference type="RefSeq" id="WP_011175754.1">
    <property type="nucleotide sequence ID" value="NZ_JSAN01000157.1"/>
</dbReference>
<organism evidence="2 3">
    <name type="scientific">Candidatus Protochlamydia amoebophila</name>
    <dbReference type="NCBI Taxonomy" id="362787"/>
    <lineage>
        <taxon>Bacteria</taxon>
        <taxon>Pseudomonadati</taxon>
        <taxon>Chlamydiota</taxon>
        <taxon>Chlamydiia</taxon>
        <taxon>Parachlamydiales</taxon>
        <taxon>Parachlamydiaceae</taxon>
        <taxon>Candidatus Protochlamydia</taxon>
    </lineage>
</organism>
<evidence type="ECO:0000259" key="1">
    <source>
        <dbReference type="Pfam" id="PF12281"/>
    </source>
</evidence>
<dbReference type="OMA" id="FIEHIEH"/>
<dbReference type="Pfam" id="PF12281">
    <property type="entry name" value="NTP_transf_8"/>
    <property type="match status" value="1"/>
</dbReference>
<name>A0A0C1JGU9_9BACT</name>
<sequence>MDLKQEDLVISEFLQSMGPWKEVIVIGGGYALIIYKLYLADQQLGNPPIGTRDIDSLIPRKVPSISKKNISKHLEEAGFTQLFKDLDQPATESYVKEINGLEVEIEFLTDSAARNDKHKNVLIAGVVAQPLSYLTLSLQMTSEFKTYSGESGWVVSPGAWMFHKGLTFTRRKSASKIHKDLYGIWYVATQLGDFSEAAIMKLLFLGSQHPKWFKTLRDNLRNWMSNATPLEWAKLEAQDPYGKLKRLNFERFTKRILQDG</sequence>
<dbReference type="EMBL" id="JSAN01000157">
    <property type="protein sequence ID" value="KIC70685.1"/>
    <property type="molecule type" value="Genomic_DNA"/>
</dbReference>
<accession>A0A0C1JGU9</accession>
<dbReference type="InterPro" id="IPR058575">
    <property type="entry name" value="NTP_transf_8_dom"/>
</dbReference>
<dbReference type="PATRIC" id="fig|362787.3.peg.2113"/>
<evidence type="ECO:0000313" key="2">
    <source>
        <dbReference type="EMBL" id="KIC70685.1"/>
    </source>
</evidence>